<organism evidence="2 3">
    <name type="scientific">Actinoplanes xinjiangensis</name>
    <dbReference type="NCBI Taxonomy" id="512350"/>
    <lineage>
        <taxon>Bacteria</taxon>
        <taxon>Bacillati</taxon>
        <taxon>Actinomycetota</taxon>
        <taxon>Actinomycetes</taxon>
        <taxon>Micromonosporales</taxon>
        <taxon>Micromonosporaceae</taxon>
        <taxon>Actinoplanes</taxon>
    </lineage>
</organism>
<name>A0A316FMT2_9ACTN</name>
<dbReference type="Proteomes" id="UP000245697">
    <property type="component" value="Unassembled WGS sequence"/>
</dbReference>
<proteinExistence type="predicted"/>
<keyword evidence="3" id="KW-1185">Reference proteome</keyword>
<protein>
    <submittedName>
        <fullName evidence="2">Uncharacterized protein</fullName>
    </submittedName>
</protein>
<feature type="region of interest" description="Disordered" evidence="1">
    <location>
        <begin position="1"/>
        <end position="30"/>
    </location>
</feature>
<evidence type="ECO:0000313" key="2">
    <source>
        <dbReference type="EMBL" id="PWK50211.1"/>
    </source>
</evidence>
<feature type="compositionally biased region" description="Basic and acidic residues" evidence="1">
    <location>
        <begin position="1"/>
        <end position="12"/>
    </location>
</feature>
<dbReference type="AlphaFoldDB" id="A0A316FMT2"/>
<accession>A0A316FMT2</accession>
<comment type="caution">
    <text evidence="2">The sequence shown here is derived from an EMBL/GenBank/DDBJ whole genome shotgun (WGS) entry which is preliminary data.</text>
</comment>
<dbReference type="EMBL" id="QGGR01000003">
    <property type="protein sequence ID" value="PWK50211.1"/>
    <property type="molecule type" value="Genomic_DNA"/>
</dbReference>
<gene>
    <name evidence="2" type="ORF">BC793_10392</name>
</gene>
<evidence type="ECO:0000256" key="1">
    <source>
        <dbReference type="SAM" id="MobiDB-lite"/>
    </source>
</evidence>
<reference evidence="2 3" key="1">
    <citation type="submission" date="2018-05" db="EMBL/GenBank/DDBJ databases">
        <title>Genomic Encyclopedia of Archaeal and Bacterial Type Strains, Phase II (KMG-II): from individual species to whole genera.</title>
        <authorList>
            <person name="Goeker M."/>
        </authorList>
    </citation>
    <scope>NUCLEOTIDE SEQUENCE [LARGE SCALE GENOMIC DNA]</scope>
    <source>
        <strain evidence="2 3">DSM 45184</strain>
    </source>
</reference>
<evidence type="ECO:0000313" key="3">
    <source>
        <dbReference type="Proteomes" id="UP000245697"/>
    </source>
</evidence>
<sequence length="68" mass="7202">MKPLVGRRERPAVPEGWWTGDGPVGNGRSRPRVCGTGLSTWIGLLTAVGAPAAIRAGRTLRLALRSPQ</sequence>